<sequence>MTLIHRYQLDLQHKKIVEDAAQKNAVYVLQAILDNLVTEEKKIKRKFLSALNLKDTPVKGAYLWGGVGRGKTYLMDLFYQSIPFKKKKRLHFHHFMMMVHQQLKIYQGSKNPLREIAKKWRKEFTVLCFDEFYVSDIADAMIMANFFEHLFHQGITLIATSNIQPENLYGNGLQRDKFLPTISLIKKYTQVVHLDNGIDYRLLFLTNAQIYHYPLDERAQQHLLNYFNHLAPNKGEHNKFISIQDRKIKSVMEADSIVWFDFSEICESPRSQYDYIDIAKLYRTVIISGIKIMDEYKEDTAKRFIMMIDEFYDHHVTLIISAQTNYDVIYTGKKLAFEYQRTMSRLKEMTSKEYLGQEHI</sequence>
<name>A0A0Q9Y9Q5_9GAMM</name>
<dbReference type="RefSeq" id="WP_057625424.1">
    <property type="nucleotide sequence ID" value="NZ_LKHV02000002.1"/>
</dbReference>
<dbReference type="GO" id="GO:0032153">
    <property type="term" value="C:cell division site"/>
    <property type="evidence" value="ECO:0007669"/>
    <property type="project" value="TreeGrafter"/>
</dbReference>
<dbReference type="GO" id="GO:0005737">
    <property type="term" value="C:cytoplasm"/>
    <property type="evidence" value="ECO:0007669"/>
    <property type="project" value="TreeGrafter"/>
</dbReference>
<keyword evidence="2" id="KW-0067">ATP-binding</keyword>
<dbReference type="OrthoDB" id="9774491at2"/>
<keyword evidence="5" id="KW-1185">Reference proteome</keyword>
<organism evidence="3">
    <name type="scientific">Candidatus Berkiella cookevillensis</name>
    <dbReference type="NCBI Taxonomy" id="437022"/>
    <lineage>
        <taxon>Bacteria</taxon>
        <taxon>Pseudomonadati</taxon>
        <taxon>Pseudomonadota</taxon>
        <taxon>Gammaproteobacteria</taxon>
        <taxon>Candidatus Berkiellales</taxon>
        <taxon>Candidatus Berkiellaceae</taxon>
        <taxon>Candidatus Berkiella</taxon>
    </lineage>
</organism>
<dbReference type="Proteomes" id="UP000051494">
    <property type="component" value="Unassembled WGS sequence"/>
</dbReference>
<dbReference type="PANTHER" id="PTHR12169">
    <property type="entry name" value="ATPASE N2B"/>
    <property type="match status" value="1"/>
</dbReference>
<evidence type="ECO:0000313" key="3">
    <source>
        <dbReference type="EMBL" id="KRG17469.1"/>
    </source>
</evidence>
<dbReference type="EMBL" id="LKHV01000016">
    <property type="protein sequence ID" value="KRG17469.1"/>
    <property type="molecule type" value="Genomic_DNA"/>
</dbReference>
<dbReference type="PANTHER" id="PTHR12169:SF6">
    <property type="entry name" value="AFG1-LIKE ATPASE"/>
    <property type="match status" value="1"/>
</dbReference>
<keyword evidence="1" id="KW-0547">Nucleotide-binding</keyword>
<dbReference type="EMBL" id="LKHV02000002">
    <property type="protein sequence ID" value="MCS5709771.1"/>
    <property type="molecule type" value="Genomic_DNA"/>
</dbReference>
<accession>A0A0Q9Y9Q5</accession>
<dbReference type="Gene3D" id="3.40.50.300">
    <property type="entry name" value="P-loop containing nucleotide triphosphate hydrolases"/>
    <property type="match status" value="1"/>
</dbReference>
<evidence type="ECO:0000256" key="2">
    <source>
        <dbReference type="ARBA" id="ARBA00022840"/>
    </source>
</evidence>
<dbReference type="SUPFAM" id="SSF52540">
    <property type="entry name" value="P-loop containing nucleoside triphosphate hydrolases"/>
    <property type="match status" value="1"/>
</dbReference>
<evidence type="ECO:0000256" key="1">
    <source>
        <dbReference type="ARBA" id="ARBA00022741"/>
    </source>
</evidence>
<evidence type="ECO:0000313" key="4">
    <source>
        <dbReference type="EMBL" id="MCS5709771.1"/>
    </source>
</evidence>
<dbReference type="InterPro" id="IPR005654">
    <property type="entry name" value="ATPase_AFG1-like"/>
</dbReference>
<dbReference type="GO" id="GO:0005524">
    <property type="term" value="F:ATP binding"/>
    <property type="evidence" value="ECO:0007669"/>
    <property type="project" value="UniProtKB-KW"/>
</dbReference>
<dbReference type="STRING" id="437022.CC99x_02330"/>
<evidence type="ECO:0000313" key="5">
    <source>
        <dbReference type="Proteomes" id="UP000051494"/>
    </source>
</evidence>
<reference evidence="4" key="3">
    <citation type="submission" date="2021-06" db="EMBL/GenBank/DDBJ databases">
        <title>Genomic Description and Analysis of Intracellular Bacteria, Candidatus Berkiella cookevillensis and Candidatus Berkiella aquae.</title>
        <authorList>
            <person name="Kidane D.T."/>
            <person name="Mehari Y.T."/>
            <person name="Rice F.C."/>
            <person name="Arivett B.A."/>
            <person name="Farone A.L."/>
            <person name="Berk S.G."/>
            <person name="Farone M.B."/>
        </authorList>
    </citation>
    <scope>NUCLEOTIDE SEQUENCE</scope>
    <source>
        <strain evidence="4">CC99</strain>
    </source>
</reference>
<dbReference type="InterPro" id="IPR027417">
    <property type="entry name" value="P-loop_NTPase"/>
</dbReference>
<dbReference type="NCBIfam" id="NF040713">
    <property type="entry name" value="ZapE"/>
    <property type="match status" value="1"/>
</dbReference>
<dbReference type="AlphaFoldDB" id="A0A0Q9Y9Q5"/>
<gene>
    <name evidence="4" type="ORF">CC99x_012765</name>
    <name evidence="3" type="ORF">CC99x_02330</name>
</gene>
<dbReference type="GO" id="GO:0016887">
    <property type="term" value="F:ATP hydrolysis activity"/>
    <property type="evidence" value="ECO:0007669"/>
    <property type="project" value="InterPro"/>
</dbReference>
<dbReference type="GO" id="GO:0051301">
    <property type="term" value="P:cell division"/>
    <property type="evidence" value="ECO:0007669"/>
    <property type="project" value="TreeGrafter"/>
</dbReference>
<reference evidence="4" key="2">
    <citation type="journal article" date="2016" name="Genome Announc.">
        <title>Draft Genome Sequences of Two Novel Amoeba-Resistant Intranuclear Bacteria, 'Candidatus Berkiella cookevillensis' and 'Candidatus Berkiella aquae'.</title>
        <authorList>
            <person name="Mehari Y.T."/>
            <person name="Arivett B.A."/>
            <person name="Farone A.L."/>
            <person name="Gunderson J.H."/>
            <person name="Farone M.B."/>
        </authorList>
    </citation>
    <scope>NUCLEOTIDE SEQUENCE</scope>
    <source>
        <strain evidence="4">CC99</strain>
    </source>
</reference>
<dbReference type="PATRIC" id="fig|1590042.3.peg.2386"/>
<proteinExistence type="predicted"/>
<reference evidence="3" key="1">
    <citation type="submission" date="2015-09" db="EMBL/GenBank/DDBJ databases">
        <title>Draft Genome Sequences of Two Novel Amoeba-resistant Intranuclear Bacteria, Candidatus Berkiella cookevillensis and Candidatus Berkiella aquae.</title>
        <authorList>
            <person name="Mehari Y.T."/>
            <person name="Arivett B.A."/>
            <person name="Farone A.L."/>
            <person name="Gunderson J.H."/>
            <person name="Farone M.B."/>
        </authorList>
    </citation>
    <scope>NUCLEOTIDE SEQUENCE [LARGE SCALE GENOMIC DNA]</scope>
    <source>
        <strain evidence="3">CC99</strain>
    </source>
</reference>
<protein>
    <submittedName>
        <fullName evidence="4">AFG1 family ATPase</fullName>
    </submittedName>
    <submittedName>
        <fullName evidence="3">AFG1-like ATPase</fullName>
    </submittedName>
</protein>
<dbReference type="Pfam" id="PF03969">
    <property type="entry name" value="AFG1_ATPase"/>
    <property type="match status" value="1"/>
</dbReference>
<comment type="caution">
    <text evidence="3">The sequence shown here is derived from an EMBL/GenBank/DDBJ whole genome shotgun (WGS) entry which is preliminary data.</text>
</comment>